<dbReference type="GO" id="GO:0000729">
    <property type="term" value="P:DNA double-strand break processing"/>
    <property type="evidence" value="ECO:0007669"/>
    <property type="project" value="TreeGrafter"/>
</dbReference>
<dbReference type="GO" id="GO:0003697">
    <property type="term" value="F:single-stranded DNA binding"/>
    <property type="evidence" value="ECO:0007669"/>
    <property type="project" value="TreeGrafter"/>
</dbReference>
<dbReference type="Gene3D" id="1.10.10.1450">
    <property type="match status" value="1"/>
</dbReference>
<dbReference type="PANTHER" id="PTHR46060">
    <property type="entry name" value="MARINER MOS1 TRANSPOSASE-LIKE PROTEIN"/>
    <property type="match status" value="1"/>
</dbReference>
<dbReference type="GO" id="GO:0000014">
    <property type="term" value="F:single-stranded DNA endodeoxyribonuclease activity"/>
    <property type="evidence" value="ECO:0007669"/>
    <property type="project" value="TreeGrafter"/>
</dbReference>
<dbReference type="GO" id="GO:0005634">
    <property type="term" value="C:nucleus"/>
    <property type="evidence" value="ECO:0007669"/>
    <property type="project" value="TreeGrafter"/>
</dbReference>
<dbReference type="AlphaFoldDB" id="A0A815ESF6"/>
<dbReference type="InterPro" id="IPR041426">
    <property type="entry name" value="Mos1_HTH"/>
</dbReference>
<dbReference type="PANTHER" id="PTHR46060:SF2">
    <property type="entry name" value="HISTONE-LYSINE N-METHYLTRANSFERASE SETMAR"/>
    <property type="match status" value="1"/>
</dbReference>
<dbReference type="GO" id="GO:0000793">
    <property type="term" value="C:condensed chromosome"/>
    <property type="evidence" value="ECO:0007669"/>
    <property type="project" value="TreeGrafter"/>
</dbReference>
<dbReference type="EMBL" id="CAJNOR010010931">
    <property type="protein sequence ID" value="CAF1657800.1"/>
    <property type="molecule type" value="Genomic_DNA"/>
</dbReference>
<dbReference type="GO" id="GO:0042800">
    <property type="term" value="F:histone H3K4 methyltransferase activity"/>
    <property type="evidence" value="ECO:0007669"/>
    <property type="project" value="TreeGrafter"/>
</dbReference>
<evidence type="ECO:0000313" key="5">
    <source>
        <dbReference type="Proteomes" id="UP000663852"/>
    </source>
</evidence>
<sequence length="118" mass="13639">MDVDVEPKINFSHKEIRVLLLHEFRLGHKTTEAANNMCSTMGQSLVSTRSAQRWFNHFKNEDLELDNLPRSGRPMELNMDLLKPLIEKDPLLTLRCLAEQLECSHTTVEKHLNELGKT</sequence>
<dbReference type="Proteomes" id="UP000663828">
    <property type="component" value="Unassembled WGS sequence"/>
</dbReference>
<dbReference type="EMBL" id="CAJNOJ010000224">
    <property type="protein sequence ID" value="CAF1310229.1"/>
    <property type="molecule type" value="Genomic_DNA"/>
</dbReference>
<dbReference type="GO" id="GO:0031297">
    <property type="term" value="P:replication fork processing"/>
    <property type="evidence" value="ECO:0007669"/>
    <property type="project" value="TreeGrafter"/>
</dbReference>
<dbReference type="Proteomes" id="UP000663852">
    <property type="component" value="Unassembled WGS sequence"/>
</dbReference>
<dbReference type="GO" id="GO:0006303">
    <property type="term" value="P:double-strand break repair via nonhomologous end joining"/>
    <property type="evidence" value="ECO:0007669"/>
    <property type="project" value="TreeGrafter"/>
</dbReference>
<comment type="caution">
    <text evidence="2">The sequence shown here is derived from an EMBL/GenBank/DDBJ whole genome shotgun (WGS) entry which is preliminary data.</text>
</comment>
<evidence type="ECO:0000259" key="1">
    <source>
        <dbReference type="Pfam" id="PF17906"/>
    </source>
</evidence>
<name>A0A815ESF6_ADIRI</name>
<dbReference type="GO" id="GO:0035861">
    <property type="term" value="C:site of double-strand break"/>
    <property type="evidence" value="ECO:0007669"/>
    <property type="project" value="TreeGrafter"/>
</dbReference>
<dbReference type="GO" id="GO:0044774">
    <property type="term" value="P:mitotic DNA integrity checkpoint signaling"/>
    <property type="evidence" value="ECO:0007669"/>
    <property type="project" value="TreeGrafter"/>
</dbReference>
<accession>A0A815ESF6</accession>
<dbReference type="Gene3D" id="1.10.10.10">
    <property type="entry name" value="Winged helix-like DNA-binding domain superfamily/Winged helix DNA-binding domain"/>
    <property type="match status" value="1"/>
</dbReference>
<gene>
    <name evidence="2" type="ORF">EDS130_LOCUS31099</name>
    <name evidence="3" type="ORF">XAT740_LOCUS56249</name>
</gene>
<dbReference type="GO" id="GO:0044547">
    <property type="term" value="F:DNA topoisomerase binding"/>
    <property type="evidence" value="ECO:0007669"/>
    <property type="project" value="TreeGrafter"/>
</dbReference>
<dbReference type="OrthoDB" id="7552475at2759"/>
<dbReference type="GO" id="GO:0003690">
    <property type="term" value="F:double-stranded DNA binding"/>
    <property type="evidence" value="ECO:0007669"/>
    <property type="project" value="TreeGrafter"/>
</dbReference>
<dbReference type="GO" id="GO:0015074">
    <property type="term" value="P:DNA integration"/>
    <property type="evidence" value="ECO:0007669"/>
    <property type="project" value="TreeGrafter"/>
</dbReference>
<evidence type="ECO:0000313" key="4">
    <source>
        <dbReference type="Proteomes" id="UP000663828"/>
    </source>
</evidence>
<dbReference type="Pfam" id="PF17906">
    <property type="entry name" value="HTH_48"/>
    <property type="match status" value="1"/>
</dbReference>
<protein>
    <recommendedName>
        <fullName evidence="1">Mos1 transposase HTH domain-containing protein</fullName>
    </recommendedName>
</protein>
<organism evidence="2 5">
    <name type="scientific">Adineta ricciae</name>
    <name type="common">Rotifer</name>
    <dbReference type="NCBI Taxonomy" id="249248"/>
    <lineage>
        <taxon>Eukaryota</taxon>
        <taxon>Metazoa</taxon>
        <taxon>Spiralia</taxon>
        <taxon>Gnathifera</taxon>
        <taxon>Rotifera</taxon>
        <taxon>Eurotatoria</taxon>
        <taxon>Bdelloidea</taxon>
        <taxon>Adinetida</taxon>
        <taxon>Adinetidae</taxon>
        <taxon>Adineta</taxon>
    </lineage>
</organism>
<feature type="domain" description="Mos1 transposase HTH" evidence="1">
    <location>
        <begin position="14"/>
        <end position="62"/>
    </location>
</feature>
<dbReference type="InterPro" id="IPR052709">
    <property type="entry name" value="Transposase-MT_Hybrid"/>
</dbReference>
<dbReference type="GO" id="GO:0046975">
    <property type="term" value="F:histone H3K36 methyltransferase activity"/>
    <property type="evidence" value="ECO:0007669"/>
    <property type="project" value="TreeGrafter"/>
</dbReference>
<keyword evidence="4" id="KW-1185">Reference proteome</keyword>
<reference evidence="2" key="1">
    <citation type="submission" date="2021-02" db="EMBL/GenBank/DDBJ databases">
        <authorList>
            <person name="Nowell W R."/>
        </authorList>
    </citation>
    <scope>NUCLEOTIDE SEQUENCE</scope>
</reference>
<evidence type="ECO:0000313" key="2">
    <source>
        <dbReference type="EMBL" id="CAF1310229.1"/>
    </source>
</evidence>
<proteinExistence type="predicted"/>
<evidence type="ECO:0000313" key="3">
    <source>
        <dbReference type="EMBL" id="CAF1657800.1"/>
    </source>
</evidence>
<dbReference type="InterPro" id="IPR036388">
    <property type="entry name" value="WH-like_DNA-bd_sf"/>
</dbReference>